<feature type="compositionally biased region" description="Basic and acidic residues" evidence="2">
    <location>
        <begin position="433"/>
        <end position="444"/>
    </location>
</feature>
<dbReference type="Proteomes" id="UP001172457">
    <property type="component" value="Chromosome 1"/>
</dbReference>
<dbReference type="FunFam" id="1.20.1260.60:FF:000002">
    <property type="entry name" value="Vacuolar protein sorting-associated protein IST1"/>
    <property type="match status" value="1"/>
</dbReference>
<dbReference type="Pfam" id="PF03398">
    <property type="entry name" value="Ist1"/>
    <property type="match status" value="1"/>
</dbReference>
<dbReference type="Gene3D" id="1.20.1260.60">
    <property type="entry name" value="Vacuolar protein sorting-associated protein Ist1"/>
    <property type="match status" value="1"/>
</dbReference>
<sequence>MLDALLKSKFYAKCKSEIKLTNKRIEMIMRKRNAMQKFLKNDVVDLLRNGLDSNAYGRVEGLYLEQNLSSCYEFVEQSCLLILSHLSAMNKQRECPEECKEAISSLIFAAARFADLPELREVRTLFTERYGNYLEPYANQEFVKKLKADPPTKEMKLQMMKQVALESGIQWDSKALEQSLYKPPPFVQDWSQYANKTSHESVKTHHQNGFGTRIQETEEKHGNKQTEVTKKSHNGLPYKSRAELEKKKEKKHSHGSVSSNWSSSTSSSSETTSPGYSTSPDDSASEDIPEQRKSYPLRPMPSPPCIKTDSATKKSSISDISSGFGGEKEVFGSKCKDGNLQNGSEDTKEGRKLYGFRSMAPPPYIKTDSTKKPTVSGISSGFGSKCKDGNLQSGFEGTQEGRKLSGFRSMAPPYIKTDATKKPTISDASSGSNKEKVAESKSEESVNSIKPVPRSMRIRRALKPVNNEVSEQSPETSNGVNDDHKDEAEKKMDKLLFHYSRKESKLPVDSSLVNDGCREAHGPIRAASLPHEPVTATDERKGIARAATFQPDSGLSPRGHVHPKLPDYDDFVARLAALRASS</sequence>
<dbReference type="InterPro" id="IPR005061">
    <property type="entry name" value="Ist1"/>
</dbReference>
<feature type="compositionally biased region" description="Polar residues" evidence="2">
    <location>
        <begin position="467"/>
        <end position="480"/>
    </location>
</feature>
<evidence type="ECO:0000313" key="4">
    <source>
        <dbReference type="Proteomes" id="UP001172457"/>
    </source>
</evidence>
<evidence type="ECO:0008006" key="5">
    <source>
        <dbReference type="Google" id="ProtNLM"/>
    </source>
</evidence>
<name>A0AA38TWM0_9ASTR</name>
<feature type="compositionally biased region" description="Polar residues" evidence="2">
    <location>
        <begin position="372"/>
        <end position="382"/>
    </location>
</feature>
<dbReference type="GO" id="GO:0015031">
    <property type="term" value="P:protein transport"/>
    <property type="evidence" value="ECO:0007669"/>
    <property type="project" value="InterPro"/>
</dbReference>
<feature type="compositionally biased region" description="Low complexity" evidence="2">
    <location>
        <begin position="255"/>
        <end position="279"/>
    </location>
</feature>
<evidence type="ECO:0000256" key="2">
    <source>
        <dbReference type="SAM" id="MobiDB-lite"/>
    </source>
</evidence>
<evidence type="ECO:0000256" key="1">
    <source>
        <dbReference type="ARBA" id="ARBA00005536"/>
    </source>
</evidence>
<protein>
    <recommendedName>
        <fullName evidence="5">IST1-like protein</fullName>
    </recommendedName>
</protein>
<evidence type="ECO:0000313" key="3">
    <source>
        <dbReference type="EMBL" id="KAJ9568365.1"/>
    </source>
</evidence>
<feature type="compositionally biased region" description="Basic and acidic residues" evidence="2">
    <location>
        <begin position="481"/>
        <end position="492"/>
    </location>
</feature>
<gene>
    <name evidence="3" type="ORF">OSB04_004331</name>
</gene>
<dbReference type="PANTHER" id="PTHR12161">
    <property type="entry name" value="IST1 FAMILY MEMBER"/>
    <property type="match status" value="1"/>
</dbReference>
<dbReference type="AlphaFoldDB" id="A0AA38TWM0"/>
<feature type="compositionally biased region" description="Basic and acidic residues" evidence="2">
    <location>
        <begin position="326"/>
        <end position="337"/>
    </location>
</feature>
<accession>A0AA38TWM0</accession>
<dbReference type="EMBL" id="JARYMX010000001">
    <property type="protein sequence ID" value="KAJ9568365.1"/>
    <property type="molecule type" value="Genomic_DNA"/>
</dbReference>
<feature type="region of interest" description="Disordered" evidence="2">
    <location>
        <begin position="218"/>
        <end position="492"/>
    </location>
</feature>
<comment type="similarity">
    <text evidence="1">Belongs to the IST1 family.</text>
</comment>
<feature type="compositionally biased region" description="Low complexity" evidence="2">
    <location>
        <begin position="306"/>
        <end position="322"/>
    </location>
</feature>
<comment type="caution">
    <text evidence="3">The sequence shown here is derived from an EMBL/GenBank/DDBJ whole genome shotgun (WGS) entry which is preliminary data.</text>
</comment>
<dbReference type="InterPro" id="IPR042277">
    <property type="entry name" value="IST1-like"/>
</dbReference>
<feature type="compositionally biased region" description="Basic and acidic residues" evidence="2">
    <location>
        <begin position="218"/>
        <end position="230"/>
    </location>
</feature>
<keyword evidence="4" id="KW-1185">Reference proteome</keyword>
<dbReference type="PANTHER" id="PTHR12161:SF88">
    <property type="entry name" value="REGULATOR OF VPS4 ACTIVITY IN THE MVB PATHWAY PROTEIN"/>
    <property type="match status" value="1"/>
</dbReference>
<organism evidence="3 4">
    <name type="scientific">Centaurea solstitialis</name>
    <name type="common">yellow star-thistle</name>
    <dbReference type="NCBI Taxonomy" id="347529"/>
    <lineage>
        <taxon>Eukaryota</taxon>
        <taxon>Viridiplantae</taxon>
        <taxon>Streptophyta</taxon>
        <taxon>Embryophyta</taxon>
        <taxon>Tracheophyta</taxon>
        <taxon>Spermatophyta</taxon>
        <taxon>Magnoliopsida</taxon>
        <taxon>eudicotyledons</taxon>
        <taxon>Gunneridae</taxon>
        <taxon>Pentapetalae</taxon>
        <taxon>asterids</taxon>
        <taxon>campanulids</taxon>
        <taxon>Asterales</taxon>
        <taxon>Asteraceae</taxon>
        <taxon>Carduoideae</taxon>
        <taxon>Cardueae</taxon>
        <taxon>Centaureinae</taxon>
        <taxon>Centaurea</taxon>
    </lineage>
</organism>
<proteinExistence type="inferred from homology"/>
<reference evidence="3" key="1">
    <citation type="submission" date="2023-03" db="EMBL/GenBank/DDBJ databases">
        <title>Chromosome-scale reference genome and RAD-based genetic map of yellow starthistle (Centaurea solstitialis) reveal putative structural variation and QTLs associated with invader traits.</title>
        <authorList>
            <person name="Reatini B."/>
            <person name="Cang F.A."/>
            <person name="Jiang Q."/>
            <person name="Mckibben M.T.W."/>
            <person name="Barker M.S."/>
            <person name="Rieseberg L.H."/>
            <person name="Dlugosch K.M."/>
        </authorList>
    </citation>
    <scope>NUCLEOTIDE SEQUENCE</scope>
    <source>
        <strain evidence="3">CAN-66</strain>
        <tissue evidence="3">Leaf</tissue>
    </source>
</reference>